<comment type="caution">
    <text evidence="2">The sequence shown here is derived from an EMBL/GenBank/DDBJ whole genome shotgun (WGS) entry which is preliminary data.</text>
</comment>
<evidence type="ECO:0008006" key="4">
    <source>
        <dbReference type="Google" id="ProtNLM"/>
    </source>
</evidence>
<gene>
    <name evidence="2" type="ORF">EAH73_20400</name>
</gene>
<evidence type="ECO:0000256" key="1">
    <source>
        <dbReference type="SAM" id="MobiDB-lite"/>
    </source>
</evidence>
<accession>A0A502GHY8</accession>
<dbReference type="Proteomes" id="UP000317646">
    <property type="component" value="Unassembled WGS sequence"/>
</dbReference>
<evidence type="ECO:0000313" key="3">
    <source>
        <dbReference type="Proteomes" id="UP000317646"/>
    </source>
</evidence>
<dbReference type="OrthoDB" id="1032058at2"/>
<evidence type="ECO:0000313" key="2">
    <source>
        <dbReference type="EMBL" id="TPG60930.1"/>
    </source>
</evidence>
<feature type="compositionally biased region" description="Basic and acidic residues" evidence="1">
    <location>
        <begin position="432"/>
        <end position="443"/>
    </location>
</feature>
<proteinExistence type="predicted"/>
<dbReference type="AlphaFoldDB" id="A0A502GHY8"/>
<sequence length="466" mass="52120">MQQPREPELNFNQVKKDINLVDLVLTLGYQHNRAKSGSDIEKGKFHTFDYKGKPGLDQVIIYKNPAGDYLYFNRADDRDKGSVIDFLKHRIENPRIDGVVATPGKNIWASVIENAKRFLNLPAAERSTSHQLQQRIEPLQRGDTYVPDFLRKTTPLTDTAYLMHRGLSPETLASPLFTGRILNHVHTGQTKEGRPYKFVNTAFPQVYQDSIVGLEIKANGFKGQAADSLNSSALWLSNTNSKTTTLVVAESAIDALSHYQLKQPTNALYASTSGQVTDNKVTELKRLVENNNLKTVKLALDNNLEGHLFDTRLIVGLARPATPMGIVRTLPGLITVAIHSVQDEPVSRLHREAKAYNQQVLESYRKVAGPEAVPGPTLDIELIKASKVGDHSYQFHVPKRLETLAAFNQSLINAFPMVARVELEKSKANDWNDQLKEQLKEKSQAVGQEPTTAPEQEPRPRRGPRL</sequence>
<dbReference type="Pfam" id="PF13155">
    <property type="entry name" value="Toprim_2"/>
    <property type="match status" value="1"/>
</dbReference>
<protein>
    <recommendedName>
        <fullName evidence="4">Toprim domain-containing protein</fullName>
    </recommendedName>
</protein>
<dbReference type="RefSeq" id="WP_140469304.1">
    <property type="nucleotide sequence ID" value="NZ_RCYZ01000011.1"/>
</dbReference>
<reference evidence="2 3" key="1">
    <citation type="journal article" date="2019" name="Environ. Microbiol.">
        <title>Species interactions and distinct microbial communities in high Arctic permafrost affected cryosols are associated with the CH4 and CO2 gas fluxes.</title>
        <authorList>
            <person name="Altshuler I."/>
            <person name="Hamel J."/>
            <person name="Turney S."/>
            <person name="Magnuson E."/>
            <person name="Levesque R."/>
            <person name="Greer C."/>
            <person name="Whyte L.G."/>
        </authorList>
    </citation>
    <scope>NUCLEOTIDE SEQUENCE [LARGE SCALE GENOMIC DNA]</scope>
    <source>
        <strain evidence="2 3">S9.2P</strain>
    </source>
</reference>
<dbReference type="EMBL" id="RCYZ01000011">
    <property type="protein sequence ID" value="TPG60930.1"/>
    <property type="molecule type" value="Genomic_DNA"/>
</dbReference>
<name>A0A502GHY8_9BACT</name>
<keyword evidence="3" id="KW-1185">Reference proteome</keyword>
<dbReference type="Gene3D" id="3.40.1360.10">
    <property type="match status" value="1"/>
</dbReference>
<organism evidence="2 3">
    <name type="scientific">Hymenobacter nivis</name>
    <dbReference type="NCBI Taxonomy" id="1850093"/>
    <lineage>
        <taxon>Bacteria</taxon>
        <taxon>Pseudomonadati</taxon>
        <taxon>Bacteroidota</taxon>
        <taxon>Cytophagia</taxon>
        <taxon>Cytophagales</taxon>
        <taxon>Hymenobacteraceae</taxon>
        <taxon>Hymenobacter</taxon>
    </lineage>
</organism>
<feature type="region of interest" description="Disordered" evidence="1">
    <location>
        <begin position="432"/>
        <end position="466"/>
    </location>
</feature>